<comment type="similarity">
    <text evidence="2">Belongs to the GILT family.</text>
</comment>
<dbReference type="EMBL" id="MCFI01000010">
    <property type="protein sequence ID" value="ORY81982.1"/>
    <property type="molecule type" value="Genomic_DNA"/>
</dbReference>
<dbReference type="PANTHER" id="PTHR13234">
    <property type="entry name" value="GAMMA-INTERFERON INDUCIBLE LYSOSOMAL THIOL REDUCTASE GILT"/>
    <property type="match status" value="1"/>
</dbReference>
<keyword evidence="5" id="KW-0325">Glycoprotein</keyword>
<evidence type="ECO:0000256" key="4">
    <source>
        <dbReference type="ARBA" id="ARBA00022729"/>
    </source>
</evidence>
<dbReference type="PANTHER" id="PTHR13234:SF8">
    <property type="entry name" value="GAMMA-INTERFERON-INDUCIBLE LYSOSOMAL THIOL REDUCTASE"/>
    <property type="match status" value="1"/>
</dbReference>
<comment type="subcellular location">
    <subcellularLocation>
        <location evidence="1">Secreted</location>
    </subcellularLocation>
</comment>
<proteinExistence type="inferred from homology"/>
<evidence type="ECO:0000256" key="2">
    <source>
        <dbReference type="ARBA" id="ARBA00005679"/>
    </source>
</evidence>
<dbReference type="STRING" id="56484.A0A1Y2FDI3"/>
<keyword evidence="3" id="KW-0964">Secreted</keyword>
<gene>
    <name evidence="6" type="ORF">BCR37DRAFT_28398</name>
</gene>
<dbReference type="Gene3D" id="3.40.30.10">
    <property type="entry name" value="Glutaredoxin"/>
    <property type="match status" value="1"/>
</dbReference>
<sequence>MEPHHQDLTVHSSDYTLIEAEMQMTLIELFIMSRCPDAVSAEVVFSQASKSFPADARIKLECITNQDGSCKHGELECNGNKIELAVEAVMGMSFNILNFTDLYNRNFEQIGVVPLKHLDDCLSAAGLTTAQKAAVIQTYEAKGDELMQKSGKYTQSLGVRYSCTVRINGEIVGIRDNNAWKELKHGIDGSPESWSKFVNKVSNH</sequence>
<organism evidence="6 7">
    <name type="scientific">Protomyces lactucae-debilis</name>
    <dbReference type="NCBI Taxonomy" id="2754530"/>
    <lineage>
        <taxon>Eukaryota</taxon>
        <taxon>Fungi</taxon>
        <taxon>Dikarya</taxon>
        <taxon>Ascomycota</taxon>
        <taxon>Taphrinomycotina</taxon>
        <taxon>Taphrinomycetes</taxon>
        <taxon>Taphrinales</taxon>
        <taxon>Protomycetaceae</taxon>
        <taxon>Protomyces</taxon>
    </lineage>
</organism>
<evidence type="ECO:0000313" key="6">
    <source>
        <dbReference type="EMBL" id="ORY81982.1"/>
    </source>
</evidence>
<dbReference type="GeneID" id="63783438"/>
<accession>A0A1Y2FDI3</accession>
<comment type="caution">
    <text evidence="6">The sequence shown here is derived from an EMBL/GenBank/DDBJ whole genome shotgun (WGS) entry which is preliminary data.</text>
</comment>
<protein>
    <recommendedName>
        <fullName evidence="8">Thioredoxin-like protein</fullName>
    </recommendedName>
</protein>
<evidence type="ECO:0000313" key="7">
    <source>
        <dbReference type="Proteomes" id="UP000193685"/>
    </source>
</evidence>
<evidence type="ECO:0008006" key="8">
    <source>
        <dbReference type="Google" id="ProtNLM"/>
    </source>
</evidence>
<dbReference type="RefSeq" id="XP_040725116.1">
    <property type="nucleotide sequence ID" value="XM_040866839.1"/>
</dbReference>
<dbReference type="Proteomes" id="UP000193685">
    <property type="component" value="Unassembled WGS sequence"/>
</dbReference>
<keyword evidence="4" id="KW-0732">Signal</keyword>
<dbReference type="GO" id="GO:0016671">
    <property type="term" value="F:oxidoreductase activity, acting on a sulfur group of donors, disulfide as acceptor"/>
    <property type="evidence" value="ECO:0007669"/>
    <property type="project" value="InterPro"/>
</dbReference>
<keyword evidence="7" id="KW-1185">Reference proteome</keyword>
<dbReference type="InterPro" id="IPR004911">
    <property type="entry name" value="Interferon-induced_GILT"/>
</dbReference>
<dbReference type="AlphaFoldDB" id="A0A1Y2FDI3"/>
<reference evidence="6 7" key="1">
    <citation type="submission" date="2016-07" db="EMBL/GenBank/DDBJ databases">
        <title>Pervasive Adenine N6-methylation of Active Genes in Fungi.</title>
        <authorList>
            <consortium name="DOE Joint Genome Institute"/>
            <person name="Mondo S.J."/>
            <person name="Dannebaum R.O."/>
            <person name="Kuo R.C."/>
            <person name="Labutti K."/>
            <person name="Haridas S."/>
            <person name="Kuo A."/>
            <person name="Salamov A."/>
            <person name="Ahrendt S.R."/>
            <person name="Lipzen A."/>
            <person name="Sullivan W."/>
            <person name="Andreopoulos W.B."/>
            <person name="Clum A."/>
            <person name="Lindquist E."/>
            <person name="Daum C."/>
            <person name="Ramamoorthy G.K."/>
            <person name="Gryganskyi A."/>
            <person name="Culley D."/>
            <person name="Magnuson J.K."/>
            <person name="James T.Y."/>
            <person name="O'Malley M.A."/>
            <person name="Stajich J.E."/>
            <person name="Spatafora J.W."/>
            <person name="Visel A."/>
            <person name="Grigoriev I.V."/>
        </authorList>
    </citation>
    <scope>NUCLEOTIDE SEQUENCE [LARGE SCALE GENOMIC DNA]</scope>
    <source>
        <strain evidence="6 7">12-1054</strain>
    </source>
</reference>
<name>A0A1Y2FDI3_PROLT</name>
<evidence type="ECO:0000256" key="1">
    <source>
        <dbReference type="ARBA" id="ARBA00004613"/>
    </source>
</evidence>
<dbReference type="GO" id="GO:0005576">
    <property type="term" value="C:extracellular region"/>
    <property type="evidence" value="ECO:0007669"/>
    <property type="project" value="UniProtKB-SubCell"/>
</dbReference>
<dbReference type="OrthoDB" id="958254at2759"/>
<evidence type="ECO:0000256" key="5">
    <source>
        <dbReference type="ARBA" id="ARBA00023180"/>
    </source>
</evidence>
<evidence type="ECO:0000256" key="3">
    <source>
        <dbReference type="ARBA" id="ARBA00022525"/>
    </source>
</evidence>